<reference evidence="4" key="1">
    <citation type="submission" date="2021-12" db="EMBL/GenBank/DDBJ databases">
        <title>Alicyclobacillaceae gen. nov., sp. nov., isolated from chalcocite enrichment system.</title>
        <authorList>
            <person name="Jiang Z."/>
        </authorList>
    </citation>
    <scope>NUCLEOTIDE SEQUENCE</scope>
    <source>
        <strain evidence="4">MYW30-H2</strain>
    </source>
</reference>
<dbReference type="InterPro" id="IPR038734">
    <property type="entry name" value="YhaN_AAA"/>
</dbReference>
<dbReference type="InterPro" id="IPR027417">
    <property type="entry name" value="P-loop_NTPase"/>
</dbReference>
<keyword evidence="5" id="KW-1185">Reference proteome</keyword>
<evidence type="ECO:0000313" key="4">
    <source>
        <dbReference type="EMBL" id="UOF90589.1"/>
    </source>
</evidence>
<dbReference type="Gene3D" id="3.40.50.300">
    <property type="entry name" value="P-loop containing nucleotide triphosphate hydrolases"/>
    <property type="match status" value="2"/>
</dbReference>
<keyword evidence="1" id="KW-0175">Coiled coil</keyword>
<dbReference type="RefSeq" id="WP_347437288.1">
    <property type="nucleotide sequence ID" value="NZ_CP089291.1"/>
</dbReference>
<keyword evidence="2" id="KW-1133">Transmembrane helix</keyword>
<feature type="domain" description="YhaN AAA" evidence="3">
    <location>
        <begin position="1"/>
        <end position="214"/>
    </location>
</feature>
<proteinExistence type="predicted"/>
<dbReference type="EMBL" id="CP089291">
    <property type="protein sequence ID" value="UOF90589.1"/>
    <property type="molecule type" value="Genomic_DNA"/>
</dbReference>
<evidence type="ECO:0000256" key="1">
    <source>
        <dbReference type="SAM" id="Coils"/>
    </source>
</evidence>
<evidence type="ECO:0000259" key="3">
    <source>
        <dbReference type="Pfam" id="PF13514"/>
    </source>
</evidence>
<keyword evidence="2" id="KW-0472">Membrane</keyword>
<feature type="coiled-coil region" evidence="1">
    <location>
        <begin position="564"/>
        <end position="598"/>
    </location>
</feature>
<protein>
    <submittedName>
        <fullName evidence="4">AAA family ATPase</fullName>
    </submittedName>
</protein>
<feature type="transmembrane region" description="Helical" evidence="2">
    <location>
        <begin position="502"/>
        <end position="521"/>
    </location>
</feature>
<name>A0ABY4CKR7_9BACL</name>
<feature type="coiled-coil region" evidence="1">
    <location>
        <begin position="864"/>
        <end position="928"/>
    </location>
</feature>
<dbReference type="Pfam" id="PF13514">
    <property type="entry name" value="AAA_27"/>
    <property type="match status" value="1"/>
</dbReference>
<feature type="coiled-coil region" evidence="1">
    <location>
        <begin position="283"/>
        <end position="310"/>
    </location>
</feature>
<gene>
    <name evidence="4" type="ORF">LSG31_22495</name>
</gene>
<dbReference type="PANTHER" id="PTHR41259:SF1">
    <property type="entry name" value="DOUBLE-STRAND BREAK REPAIR RAD50 ATPASE, PUTATIVE-RELATED"/>
    <property type="match status" value="1"/>
</dbReference>
<keyword evidence="2" id="KW-0812">Transmembrane</keyword>
<organism evidence="4 5">
    <name type="scientific">Fodinisporobacter ferrooxydans</name>
    <dbReference type="NCBI Taxonomy" id="2901836"/>
    <lineage>
        <taxon>Bacteria</taxon>
        <taxon>Bacillati</taxon>
        <taxon>Bacillota</taxon>
        <taxon>Bacilli</taxon>
        <taxon>Bacillales</taxon>
        <taxon>Alicyclobacillaceae</taxon>
        <taxon>Fodinisporobacter</taxon>
    </lineage>
</organism>
<dbReference type="PANTHER" id="PTHR41259">
    <property type="entry name" value="DOUBLE-STRAND BREAK REPAIR RAD50 ATPASE, PUTATIVE-RELATED"/>
    <property type="match status" value="1"/>
</dbReference>
<evidence type="ECO:0000256" key="2">
    <source>
        <dbReference type="SAM" id="Phobius"/>
    </source>
</evidence>
<evidence type="ECO:0000313" key="5">
    <source>
        <dbReference type="Proteomes" id="UP000830167"/>
    </source>
</evidence>
<feature type="coiled-coil region" evidence="1">
    <location>
        <begin position="191"/>
        <end position="242"/>
    </location>
</feature>
<sequence>MRIKHLHIYGFGQLKQMTIDVSPQGLHIIYGPNESGKTTLLACIRAILFGFDSSKTKSRYEPMDGGKFGGKIICQIGENGKHSQTLQIERVFQGRALRGDLKITDDSGRIYTEERYMQEFQKHLSPQVYQSIYAFGLSELEDFQSLSKEDIQGRIHSAGMGLGAVSPIEIEKKLENRKLSLYRKRGQDQPLTKLVKEKQELRKSMQQLSTIPEQYEKLRQELAEVHGKMEQWRTAKQKLEQRRNQANVFAQLRQLWEEIHPIQQRLLGLQHLPVCTRDMYHQWDKWQERLNGLEEKMQEYERQYRILEEETNGIHFDPDLEEDWNTIVELHQERHVYMEWVNQIEKLSTELEHIKIKQDGILAQLGVNSNANGVFSISTTFVTYEEVRKFEADRSQITEQLAFQTSQVGQLQKERILLEEDMKDLASAIQEIAANFHAEPDQLLQLQNTIQQLQDLAMELQPMLAQKKWFEQQESQWKQQESPIQSLRSERKSSGQEKGTRLFFTGVVLIVTILLAAGVAWPALRIGLFAGAICVLLFAGFTLQVVKEQQGRNGSNYKGNNREARSIGQSLANVQENIEQLARQLDPLMQKIRVLAEEIRIDLDGLRVGSVDSSQEAFQRFVQFLLQKRTQVERLLILVAQRQDCLRKQEKNERRLLEEVQKQKQLQESLHQWEHAWHVWLTTQGIAHRLSPASVLQYLQLVERGKENLREFENRSKQKLQYESQIRQFIQKIIDLQQQFQKEEHPDIVYPKDPLHRLQDLYNQAKRNHAACVQKQELEYSCQTLNNQRVQIWQELQHHLQEMNGWLKKHGFSEPGQIADSYENTEKKRQLEEQLHMLYLKCEAISGSRHKYEQQLPQILEQDSSSWLHLLQELERELEQIQEELAECSRLQGRLESEIERLEIDSERSRLQQQMQQIDAQLNDLAREWSVYTLTQKLLELARQKYEQDRQPAVLQKASRMFGDITNNRYQQVRTRIGAPDILAIQSQTIALSTSSLSRGTAEQLYLSLRFALIDELYQKGMEAPIILDDIFVNFDPMRLQTTIQVLDRMAQQHQILFLTCHPYVAESLQANIQPSHYTEFFPQKQEFTIEK</sequence>
<dbReference type="Proteomes" id="UP000830167">
    <property type="component" value="Chromosome"/>
</dbReference>
<dbReference type="SUPFAM" id="SSF52540">
    <property type="entry name" value="P-loop containing nucleoside triphosphate hydrolases"/>
    <property type="match status" value="1"/>
</dbReference>
<accession>A0ABY4CKR7</accession>
<feature type="transmembrane region" description="Helical" evidence="2">
    <location>
        <begin position="527"/>
        <end position="546"/>
    </location>
</feature>